<dbReference type="PROSITE" id="PS00101">
    <property type="entry name" value="HEXAPEP_TRANSFERASES"/>
    <property type="match status" value="1"/>
</dbReference>
<dbReference type="Pfam" id="PF00132">
    <property type="entry name" value="Hexapep"/>
    <property type="match status" value="1"/>
</dbReference>
<keyword evidence="2 5" id="KW-0808">Transferase</keyword>
<dbReference type="AlphaFoldDB" id="A0A5C6QSR9"/>
<organism evidence="5 6">
    <name type="scientific">Colwellia demingiae</name>
    <dbReference type="NCBI Taxonomy" id="89401"/>
    <lineage>
        <taxon>Bacteria</taxon>
        <taxon>Pseudomonadati</taxon>
        <taxon>Pseudomonadota</taxon>
        <taxon>Gammaproteobacteria</taxon>
        <taxon>Alteromonadales</taxon>
        <taxon>Colwelliaceae</taxon>
        <taxon>Colwellia</taxon>
    </lineage>
</organism>
<keyword evidence="3" id="KW-0677">Repeat</keyword>
<evidence type="ECO:0000313" key="6">
    <source>
        <dbReference type="Proteomes" id="UP000321822"/>
    </source>
</evidence>
<evidence type="ECO:0000256" key="4">
    <source>
        <dbReference type="ARBA" id="ARBA00023315"/>
    </source>
</evidence>
<dbReference type="EMBL" id="VOLT01000001">
    <property type="protein sequence ID" value="TWX71929.1"/>
    <property type="molecule type" value="Genomic_DNA"/>
</dbReference>
<accession>A0A5C6QSR9</accession>
<dbReference type="RefSeq" id="WP_146782535.1">
    <property type="nucleotide sequence ID" value="NZ_VOLT01000001.1"/>
</dbReference>
<dbReference type="PANTHER" id="PTHR23416">
    <property type="entry name" value="SIALIC ACID SYNTHASE-RELATED"/>
    <property type="match status" value="1"/>
</dbReference>
<keyword evidence="6" id="KW-1185">Reference proteome</keyword>
<dbReference type="GO" id="GO:0008374">
    <property type="term" value="F:O-acyltransferase activity"/>
    <property type="evidence" value="ECO:0007669"/>
    <property type="project" value="TreeGrafter"/>
</dbReference>
<gene>
    <name evidence="5" type="ORF">ESZ36_01475</name>
</gene>
<protein>
    <submittedName>
        <fullName evidence="5">Acyltransferase</fullName>
    </submittedName>
</protein>
<name>A0A5C6QSR9_9GAMM</name>
<evidence type="ECO:0000256" key="2">
    <source>
        <dbReference type="ARBA" id="ARBA00022679"/>
    </source>
</evidence>
<sequence>MNFDIYIKWKFDLSCDRLGPDMPFTHWRLYFKNKMFTLCKEKFKFFSNTSEFRAGAYAITCSKISIGENVIIRPNTMIFADPSTNEAGSVYIEKDVMIGSGVHIYVSNHRFDRKDLNLIDQGHSAPRSVTLKEGAWVGANAIILPGVVVGKNSVVAAGSIVTKDIPDRVVVAGNPAKIIKNLSK</sequence>
<comment type="caution">
    <text evidence="5">The sequence shown here is derived from an EMBL/GenBank/DDBJ whole genome shotgun (WGS) entry which is preliminary data.</text>
</comment>
<keyword evidence="4 5" id="KW-0012">Acyltransferase</keyword>
<dbReference type="InterPro" id="IPR001451">
    <property type="entry name" value="Hexapep"/>
</dbReference>
<dbReference type="InterPro" id="IPR011004">
    <property type="entry name" value="Trimer_LpxA-like_sf"/>
</dbReference>
<evidence type="ECO:0000313" key="5">
    <source>
        <dbReference type="EMBL" id="TWX71929.1"/>
    </source>
</evidence>
<comment type="similarity">
    <text evidence="1">Belongs to the transferase hexapeptide repeat family.</text>
</comment>
<dbReference type="PANTHER" id="PTHR23416:SF23">
    <property type="entry name" value="ACETYLTRANSFERASE C18B11.09C-RELATED"/>
    <property type="match status" value="1"/>
</dbReference>
<dbReference type="CDD" id="cd04647">
    <property type="entry name" value="LbH_MAT_like"/>
    <property type="match status" value="1"/>
</dbReference>
<dbReference type="Proteomes" id="UP000321822">
    <property type="component" value="Unassembled WGS sequence"/>
</dbReference>
<proteinExistence type="inferred from homology"/>
<dbReference type="OrthoDB" id="9815592at2"/>
<dbReference type="SUPFAM" id="SSF51161">
    <property type="entry name" value="Trimeric LpxA-like enzymes"/>
    <property type="match status" value="1"/>
</dbReference>
<reference evidence="5 6" key="1">
    <citation type="submission" date="2019-07" db="EMBL/GenBank/DDBJ databases">
        <title>Genomes of sea-ice associated Colwellia species.</title>
        <authorList>
            <person name="Bowman J.P."/>
        </authorList>
    </citation>
    <scope>NUCLEOTIDE SEQUENCE [LARGE SCALE GENOMIC DNA]</scope>
    <source>
        <strain evidence="5 6">ACAM 459</strain>
    </source>
</reference>
<dbReference type="Gene3D" id="2.160.10.10">
    <property type="entry name" value="Hexapeptide repeat proteins"/>
    <property type="match status" value="1"/>
</dbReference>
<evidence type="ECO:0000256" key="1">
    <source>
        <dbReference type="ARBA" id="ARBA00007274"/>
    </source>
</evidence>
<dbReference type="InterPro" id="IPR018357">
    <property type="entry name" value="Hexapep_transf_CS"/>
</dbReference>
<evidence type="ECO:0000256" key="3">
    <source>
        <dbReference type="ARBA" id="ARBA00022737"/>
    </source>
</evidence>
<dbReference type="InterPro" id="IPR051159">
    <property type="entry name" value="Hexapeptide_acetyltransf"/>
</dbReference>